<feature type="transmembrane region" description="Helical" evidence="5">
    <location>
        <begin position="59"/>
        <end position="87"/>
    </location>
</feature>
<protein>
    <submittedName>
        <fullName evidence="6">MAPEG family protein</fullName>
    </submittedName>
</protein>
<sequence length="133" mass="14703">MLSYPWTALVTVAALILYFVVTLNVGRARFKYNVSPPAISGNPDFERVFRVQQNTVEQIVLFIPALWVFSLFVSQIWGAALGAVWVIGRILFAWGYYQAPEKRAAGFGISSLVTIALLLGSLIGVGLTLYQTF</sequence>
<comment type="subcellular location">
    <subcellularLocation>
        <location evidence="1">Membrane</location>
        <topology evidence="1">Multi-pass membrane protein</topology>
    </subcellularLocation>
</comment>
<dbReference type="PANTHER" id="PTHR10250:SF15">
    <property type="entry name" value="MICROSOMAL GLUTATHIONE S-TRANSFERASE-RELATED"/>
    <property type="match status" value="1"/>
</dbReference>
<feature type="transmembrane region" description="Helical" evidence="5">
    <location>
        <begin position="107"/>
        <end position="130"/>
    </location>
</feature>
<dbReference type="SUPFAM" id="SSF161084">
    <property type="entry name" value="MAPEG domain-like"/>
    <property type="match status" value="1"/>
</dbReference>
<evidence type="ECO:0000256" key="1">
    <source>
        <dbReference type="ARBA" id="ARBA00004141"/>
    </source>
</evidence>
<accession>A0ABY5AM56</accession>
<dbReference type="Proteomes" id="UP001056708">
    <property type="component" value="Chromosome"/>
</dbReference>
<evidence type="ECO:0000256" key="3">
    <source>
        <dbReference type="ARBA" id="ARBA00022989"/>
    </source>
</evidence>
<evidence type="ECO:0000256" key="2">
    <source>
        <dbReference type="ARBA" id="ARBA00022692"/>
    </source>
</evidence>
<organism evidence="6 7">
    <name type="scientific">Phormidium yuhuli AB48</name>
    <dbReference type="NCBI Taxonomy" id="2940671"/>
    <lineage>
        <taxon>Bacteria</taxon>
        <taxon>Bacillati</taxon>
        <taxon>Cyanobacteriota</taxon>
        <taxon>Cyanophyceae</taxon>
        <taxon>Oscillatoriophycideae</taxon>
        <taxon>Oscillatoriales</taxon>
        <taxon>Oscillatoriaceae</taxon>
        <taxon>Phormidium</taxon>
        <taxon>Phormidium yuhuli</taxon>
    </lineage>
</organism>
<evidence type="ECO:0000256" key="4">
    <source>
        <dbReference type="ARBA" id="ARBA00023136"/>
    </source>
</evidence>
<dbReference type="InterPro" id="IPR023352">
    <property type="entry name" value="MAPEG-like_dom_sf"/>
</dbReference>
<dbReference type="PANTHER" id="PTHR10250">
    <property type="entry name" value="MICROSOMAL GLUTATHIONE S-TRANSFERASE"/>
    <property type="match status" value="1"/>
</dbReference>
<gene>
    <name evidence="6" type="ORF">NEA10_15740</name>
</gene>
<evidence type="ECO:0000313" key="7">
    <source>
        <dbReference type="Proteomes" id="UP001056708"/>
    </source>
</evidence>
<dbReference type="InterPro" id="IPR001129">
    <property type="entry name" value="Membr-assoc_MAPEG"/>
</dbReference>
<keyword evidence="7" id="KW-1185">Reference proteome</keyword>
<keyword evidence="2 5" id="KW-0812">Transmembrane</keyword>
<evidence type="ECO:0000256" key="5">
    <source>
        <dbReference type="SAM" id="Phobius"/>
    </source>
</evidence>
<proteinExistence type="predicted"/>
<dbReference type="RefSeq" id="WP_252662267.1">
    <property type="nucleotide sequence ID" value="NZ_CP098611.1"/>
</dbReference>
<keyword evidence="4 5" id="KW-0472">Membrane</keyword>
<reference evidence="6" key="1">
    <citation type="submission" date="2022-06" db="EMBL/GenBank/DDBJ databases">
        <title>Genome sequence of Phormidium yuhuli AB48 isolated from an industrial photobioreactor environment.</title>
        <authorList>
            <person name="Qiu Y."/>
            <person name="Noonan A.J.C."/>
            <person name="Dofher K."/>
            <person name="Koch M."/>
            <person name="Kieft B."/>
            <person name="Lin X."/>
            <person name="Ziels R.M."/>
            <person name="Hallam S.J."/>
        </authorList>
    </citation>
    <scope>NUCLEOTIDE SEQUENCE</scope>
    <source>
        <strain evidence="6">AB48</strain>
    </source>
</reference>
<name>A0ABY5AM56_9CYAN</name>
<dbReference type="Pfam" id="PF01124">
    <property type="entry name" value="MAPEG"/>
    <property type="match status" value="1"/>
</dbReference>
<keyword evidence="3 5" id="KW-1133">Transmembrane helix</keyword>
<dbReference type="InterPro" id="IPR050997">
    <property type="entry name" value="MAPEG"/>
</dbReference>
<feature type="transmembrane region" description="Helical" evidence="5">
    <location>
        <begin position="6"/>
        <end position="25"/>
    </location>
</feature>
<evidence type="ECO:0000313" key="6">
    <source>
        <dbReference type="EMBL" id="USR90285.1"/>
    </source>
</evidence>
<dbReference type="Gene3D" id="1.20.120.550">
    <property type="entry name" value="Membrane associated eicosanoid/glutathione metabolism-like domain"/>
    <property type="match status" value="1"/>
</dbReference>
<dbReference type="EMBL" id="CP098611">
    <property type="protein sequence ID" value="USR90285.1"/>
    <property type="molecule type" value="Genomic_DNA"/>
</dbReference>